<proteinExistence type="predicted"/>
<accession>A0A445MWE9</accession>
<dbReference type="PANTHER" id="PTHR10668">
    <property type="entry name" value="PHYTOENE DEHYDROGENASE"/>
    <property type="match status" value="1"/>
</dbReference>
<dbReference type="AlphaFoldDB" id="A0A445MWE9"/>
<sequence length="525" mass="57096">MARSHEVVIIGGGHHGLTVASYLAKAGADVCVVEALSTVGGGVVSAELAAPGFITDPCSVWHGVIQANPLILNDELGLISKFGLKYINPINQFTVLFPDDSYITLHRDIDKTCESIAKFSAHDAEAYKKFYGWAGKILDILSQGMFNPPAPFGSMVSLLDQSEDGRALLRSLMVSGVDICNEWFESTELKTTLTKFIAEALVSPRTKGTGIILFAFIPLTHKYGGAIPVGGSGALSESMKKCILHYGGTVLTNCVVEKVLVGSGVAKGVMLKGGEEIFATKAVVSNLNAKQIPDLVGKENIPETYAVNLRNLKLSSHRSICQGYAVHDAPNYTAGDEVNESFFVEMAVRPYEKYLRHYDDMEYGYMHVDMPAVCCQSKLDPTRAPKGKHTVHLFHYAPYDLAEGGPSRWDEIREEVADGILATLQRQTTNMGADNIIGRTIETPLDLERRNPAMIGGDYSHLGRELTQMLGNRYLPGWGYKTPVEKFWMCGPSCHPGGGVNGGGRAAVQALMEEMGIDFEKVIEK</sequence>
<gene>
    <name evidence="1" type="ORF">PITCH_A1940003</name>
</gene>
<organism evidence="1">
    <name type="scientific">uncultured Desulfobacterium sp</name>
    <dbReference type="NCBI Taxonomy" id="201089"/>
    <lineage>
        <taxon>Bacteria</taxon>
        <taxon>Pseudomonadati</taxon>
        <taxon>Thermodesulfobacteriota</taxon>
        <taxon>Desulfobacteria</taxon>
        <taxon>Desulfobacterales</taxon>
        <taxon>Desulfobacteriaceae</taxon>
        <taxon>Desulfobacterium</taxon>
        <taxon>environmental samples</taxon>
    </lineage>
</organism>
<dbReference type="InterPro" id="IPR036188">
    <property type="entry name" value="FAD/NAD-bd_sf"/>
</dbReference>
<reference evidence="1" key="1">
    <citation type="submission" date="2018-01" db="EMBL/GenBank/DDBJ databases">
        <authorList>
            <person name="Regsiter A."/>
            <person name="William W."/>
        </authorList>
    </citation>
    <scope>NUCLEOTIDE SEQUENCE</scope>
    <source>
        <strain evidence="1">TRIP AH-1</strain>
    </source>
</reference>
<name>A0A445MWE9_9BACT</name>
<evidence type="ECO:0000313" key="1">
    <source>
        <dbReference type="EMBL" id="SPD73763.1"/>
    </source>
</evidence>
<protein>
    <submittedName>
        <fullName evidence="1">Phytoene dehydrogenase</fullName>
    </submittedName>
</protein>
<dbReference type="PANTHER" id="PTHR10668:SF103">
    <property type="entry name" value="PYRIDINE NUCLEOTIDE-DISULFIDE OXIDOREDUCTASE DOMAIN-CONTAINING PROTEIN 2"/>
    <property type="match status" value="1"/>
</dbReference>
<dbReference type="Pfam" id="PF13450">
    <property type="entry name" value="NAD_binding_8"/>
    <property type="match status" value="1"/>
</dbReference>
<dbReference type="EMBL" id="OJIN01000106">
    <property type="protein sequence ID" value="SPD73763.1"/>
    <property type="molecule type" value="Genomic_DNA"/>
</dbReference>
<dbReference type="Gene3D" id="3.50.50.60">
    <property type="entry name" value="FAD/NAD(P)-binding domain"/>
    <property type="match status" value="2"/>
</dbReference>
<dbReference type="SUPFAM" id="SSF51905">
    <property type="entry name" value="FAD/NAD(P)-binding domain"/>
    <property type="match status" value="1"/>
</dbReference>